<dbReference type="PROSITE" id="PS00829">
    <property type="entry name" value="GREAB_1"/>
    <property type="match status" value="1"/>
</dbReference>
<dbReference type="GO" id="GO:0003746">
    <property type="term" value="F:translation elongation factor activity"/>
    <property type="evidence" value="ECO:0007669"/>
    <property type="project" value="UniProtKB-KW"/>
</dbReference>
<dbReference type="FunFam" id="3.10.50.30:FF:000001">
    <property type="entry name" value="Transcription elongation factor GreA"/>
    <property type="match status" value="1"/>
</dbReference>
<dbReference type="GO" id="GO:0032784">
    <property type="term" value="P:regulation of DNA-templated transcription elongation"/>
    <property type="evidence" value="ECO:0007669"/>
    <property type="project" value="UniProtKB-UniRule"/>
</dbReference>
<dbReference type="FunFam" id="1.10.287.180:FF:000001">
    <property type="entry name" value="Transcription elongation factor GreA"/>
    <property type="match status" value="1"/>
</dbReference>
<dbReference type="OrthoDB" id="5511940at2"/>
<dbReference type="SUPFAM" id="SSF46557">
    <property type="entry name" value="GreA transcript cleavage protein, N-terminal domain"/>
    <property type="match status" value="1"/>
</dbReference>
<feature type="domain" description="Transcription elongation factor GreA/GreB C-terminal" evidence="5">
    <location>
        <begin position="81"/>
        <end position="156"/>
    </location>
</feature>
<sequence>MKTKLITRAGYNKLKQELDYLWKEQRPEITQKVSWAASLGDRSENADYTYNKRLLRQIDRRVRFLSKLLPELKIVDYSPQQEGKVFFGAWVEIENEAGEVKKFRIVGPEEIYGDAKDYISIDSPMARALLKKQVDEEFQVHTPTGIKEWFINSIEYEKGEL</sequence>
<dbReference type="eggNOG" id="COG0782">
    <property type="taxonomic scope" value="Bacteria"/>
</dbReference>
<dbReference type="InterPro" id="IPR006358">
    <property type="entry name" value="Tscrpt_elong_fac_GreB"/>
</dbReference>
<comment type="function">
    <text evidence="4">Necessary for efficient RNA polymerase transcription elongation past template-encoded arresting sites. The arresting sites in DNA have the property of trapping a certain fraction of elongating RNA polymerases that pass through, resulting in locked ternary complexes. Cleavage of the nascent transcript by cleavage factors such as GreA or GreB allows the resumption of elongation from the new 3'terminus. GreB releases sequences of up to 9 nucleotides in length.</text>
</comment>
<dbReference type="InterPro" id="IPR001437">
    <property type="entry name" value="Tscrpt_elong_fac_GreA/B_C"/>
</dbReference>
<evidence type="ECO:0000313" key="7">
    <source>
        <dbReference type="EMBL" id="ABQ22143.1"/>
    </source>
</evidence>
<dbReference type="EMBL" id="CP000627">
    <property type="protein sequence ID" value="ABQ22143.1"/>
    <property type="molecule type" value="Genomic_DNA"/>
</dbReference>
<dbReference type="NCBIfam" id="NF002506">
    <property type="entry name" value="PRK01885.1"/>
    <property type="match status" value="1"/>
</dbReference>
<evidence type="ECO:0000256" key="1">
    <source>
        <dbReference type="ARBA" id="ARBA00023015"/>
    </source>
</evidence>
<dbReference type="Pfam" id="PF01272">
    <property type="entry name" value="GreA_GreB"/>
    <property type="match status" value="1"/>
</dbReference>
<dbReference type="HAMAP" id="MF_00105">
    <property type="entry name" value="GreA_GreB"/>
    <property type="match status" value="1"/>
</dbReference>
<dbReference type="InterPro" id="IPR018151">
    <property type="entry name" value="TF_GreA/GreB_CS"/>
</dbReference>
<dbReference type="PATRIC" id="fig|345073.21.peg.2725"/>
<dbReference type="GO" id="GO:0006354">
    <property type="term" value="P:DNA-templated transcription elongation"/>
    <property type="evidence" value="ECO:0007669"/>
    <property type="project" value="TreeGrafter"/>
</dbReference>
<dbReference type="RefSeq" id="WP_000850496.1">
    <property type="nucleotide sequence ID" value="NC_009457.1"/>
</dbReference>
<feature type="domain" description="Transcription elongation factor GreA/GreB N-terminal" evidence="6">
    <location>
        <begin position="5"/>
        <end position="74"/>
    </location>
</feature>
<dbReference type="AlphaFoldDB" id="A0A0H3AMZ1"/>
<dbReference type="InterPro" id="IPR028624">
    <property type="entry name" value="Tscrpt_elong_fac_GreA/B"/>
</dbReference>
<evidence type="ECO:0000256" key="2">
    <source>
        <dbReference type="ARBA" id="ARBA00023125"/>
    </source>
</evidence>
<proteinExistence type="inferred from homology"/>
<evidence type="ECO:0000256" key="3">
    <source>
        <dbReference type="ARBA" id="ARBA00023163"/>
    </source>
</evidence>
<dbReference type="PIRSF" id="PIRSF006092">
    <property type="entry name" value="GreA_GreB"/>
    <property type="match status" value="1"/>
</dbReference>
<organism evidence="7 8">
    <name type="scientific">Vibrio cholerae serotype O1 (strain ATCC 39541 / Classical Ogawa 395 / O395)</name>
    <dbReference type="NCBI Taxonomy" id="345073"/>
    <lineage>
        <taxon>Bacteria</taxon>
        <taxon>Pseudomonadati</taxon>
        <taxon>Pseudomonadota</taxon>
        <taxon>Gammaproteobacteria</taxon>
        <taxon>Vibrionales</taxon>
        <taxon>Vibrionaceae</taxon>
        <taxon>Vibrio</taxon>
    </lineage>
</organism>
<dbReference type="NCBIfam" id="TIGR01461">
    <property type="entry name" value="greB"/>
    <property type="match status" value="1"/>
</dbReference>
<protein>
    <recommendedName>
        <fullName evidence="4">Transcription elongation factor GreB</fullName>
    </recommendedName>
    <alternativeName>
        <fullName evidence="4">Transcript cleavage factor GreB</fullName>
    </alternativeName>
</protein>
<reference evidence="7 8" key="1">
    <citation type="submission" date="2007-03" db="EMBL/GenBank/DDBJ databases">
        <authorList>
            <person name="Heidelberg J."/>
        </authorList>
    </citation>
    <scope>NUCLEOTIDE SEQUENCE [LARGE SCALE GENOMIC DNA]</scope>
    <source>
        <strain evidence="8">ATCC 39541 / Classical Ogawa 395 / O395</strain>
    </source>
</reference>
<dbReference type="PANTHER" id="PTHR30437:SF6">
    <property type="entry name" value="TRANSCRIPTION ELONGATION FACTOR GREB"/>
    <property type="match status" value="1"/>
</dbReference>
<evidence type="ECO:0000259" key="5">
    <source>
        <dbReference type="Pfam" id="PF01272"/>
    </source>
</evidence>
<dbReference type="Pfam" id="PF03449">
    <property type="entry name" value="GreA_GreB_N"/>
    <property type="match status" value="1"/>
</dbReference>
<dbReference type="InterPro" id="IPR022691">
    <property type="entry name" value="Tscrpt_elong_fac_GreA/B_N"/>
</dbReference>
<dbReference type="InterPro" id="IPR036953">
    <property type="entry name" value="GreA/GreB_C_sf"/>
</dbReference>
<evidence type="ECO:0000256" key="4">
    <source>
        <dbReference type="HAMAP-Rule" id="MF_00930"/>
    </source>
</evidence>
<keyword evidence="1 4" id="KW-0805">Transcription regulation</keyword>
<dbReference type="Proteomes" id="UP000000249">
    <property type="component" value="Chromosome 1"/>
</dbReference>
<evidence type="ECO:0000313" key="8">
    <source>
        <dbReference type="Proteomes" id="UP000000249"/>
    </source>
</evidence>
<dbReference type="SUPFAM" id="SSF54534">
    <property type="entry name" value="FKBP-like"/>
    <property type="match status" value="1"/>
</dbReference>
<dbReference type="InterPro" id="IPR023459">
    <property type="entry name" value="Tscrpt_elong_fac_GreA/B_fam"/>
</dbReference>
<keyword evidence="2 4" id="KW-0238">DNA-binding</keyword>
<dbReference type="PROSITE" id="PS00830">
    <property type="entry name" value="GREAB_2"/>
    <property type="match status" value="1"/>
</dbReference>
<name>A0A0H3AMZ1_VIBC3</name>
<dbReference type="GO" id="GO:0070063">
    <property type="term" value="F:RNA polymerase binding"/>
    <property type="evidence" value="ECO:0007669"/>
    <property type="project" value="InterPro"/>
</dbReference>
<dbReference type="HAMAP" id="MF_00930">
    <property type="entry name" value="GreB"/>
    <property type="match status" value="1"/>
</dbReference>
<keyword evidence="7" id="KW-0251">Elongation factor</keyword>
<keyword evidence="7" id="KW-0648">Protein biosynthesis</keyword>
<dbReference type="KEGG" id="vco:VC0395_A2287"/>
<dbReference type="SMR" id="A0A0H3AMZ1"/>
<accession>A0A0H3AMZ1</accession>
<dbReference type="GO" id="GO:0003677">
    <property type="term" value="F:DNA binding"/>
    <property type="evidence" value="ECO:0007669"/>
    <property type="project" value="UniProtKB-UniRule"/>
</dbReference>
<dbReference type="PANTHER" id="PTHR30437">
    <property type="entry name" value="TRANSCRIPTION ELONGATION FACTOR GREA"/>
    <property type="match status" value="1"/>
</dbReference>
<dbReference type="InterPro" id="IPR036805">
    <property type="entry name" value="Tscrpt_elong_fac_GreA/B_N_sf"/>
</dbReference>
<gene>
    <name evidence="4 7" type="primary">greB</name>
    <name evidence="7" type="ordered locus">VC0395_A2287</name>
</gene>
<evidence type="ECO:0000259" key="6">
    <source>
        <dbReference type="Pfam" id="PF03449"/>
    </source>
</evidence>
<comment type="similarity">
    <text evidence="4">Belongs to the GreA/GreB family. GreB subfamily.</text>
</comment>
<dbReference type="KEGG" id="vcr:VC395_2827"/>
<dbReference type="Gene3D" id="1.10.287.180">
    <property type="entry name" value="Transcription elongation factor, GreA/GreB, N-terminal domain"/>
    <property type="match status" value="1"/>
</dbReference>
<keyword evidence="3 4" id="KW-0804">Transcription</keyword>
<dbReference type="Gene3D" id="3.10.50.30">
    <property type="entry name" value="Transcription elongation factor, GreA/GreB, C-terminal domain"/>
    <property type="match status" value="1"/>
</dbReference>